<keyword evidence="2" id="KW-1185">Reference proteome</keyword>
<accession>U4L8G0</accession>
<dbReference type="EMBL" id="HF936073">
    <property type="protein sequence ID" value="CCX14892.1"/>
    <property type="molecule type" value="Genomic_DNA"/>
</dbReference>
<dbReference type="Proteomes" id="UP000018144">
    <property type="component" value="Unassembled WGS sequence"/>
</dbReference>
<dbReference type="eggNOG" id="ENOG502SFC0">
    <property type="taxonomic scope" value="Eukaryota"/>
</dbReference>
<sequence>MFPTTPFGEAFQREYKARRPWPPDFSLLSKQDQFRLERRYRRRTALKYARPGFTKAVKIAQWTSISFIIVYGVLVVDWPGDHIFKPVRSYLSRVKENFWSVPAAKA</sequence>
<gene>
    <name evidence="1" type="ORF">PCON_01118</name>
</gene>
<organism evidence="1 2">
    <name type="scientific">Pyronema omphalodes (strain CBS 100304)</name>
    <name type="common">Pyronema confluens</name>
    <dbReference type="NCBI Taxonomy" id="1076935"/>
    <lineage>
        <taxon>Eukaryota</taxon>
        <taxon>Fungi</taxon>
        <taxon>Dikarya</taxon>
        <taxon>Ascomycota</taxon>
        <taxon>Pezizomycotina</taxon>
        <taxon>Pezizomycetes</taxon>
        <taxon>Pezizales</taxon>
        <taxon>Pyronemataceae</taxon>
        <taxon>Pyronema</taxon>
    </lineage>
</organism>
<protein>
    <submittedName>
        <fullName evidence="1">Uncharacterized protein</fullName>
    </submittedName>
</protein>
<dbReference type="OMA" id="WPPDFSL"/>
<dbReference type="STRING" id="1076935.U4L8G0"/>
<evidence type="ECO:0000313" key="1">
    <source>
        <dbReference type="EMBL" id="CCX14892.1"/>
    </source>
</evidence>
<dbReference type="OrthoDB" id="5278907at2759"/>
<name>U4L8G0_PYROM</name>
<proteinExistence type="predicted"/>
<evidence type="ECO:0000313" key="2">
    <source>
        <dbReference type="Proteomes" id="UP000018144"/>
    </source>
</evidence>
<reference evidence="1 2" key="1">
    <citation type="journal article" date="2013" name="PLoS Genet.">
        <title>The genome and development-dependent transcriptomes of Pyronema confluens: a window into fungal evolution.</title>
        <authorList>
            <person name="Traeger S."/>
            <person name="Altegoer F."/>
            <person name="Freitag M."/>
            <person name="Gabaldon T."/>
            <person name="Kempken F."/>
            <person name="Kumar A."/>
            <person name="Marcet-Houben M."/>
            <person name="Poggeler S."/>
            <person name="Stajich J.E."/>
            <person name="Nowrousian M."/>
        </authorList>
    </citation>
    <scope>NUCLEOTIDE SEQUENCE [LARGE SCALE GENOMIC DNA]</scope>
    <source>
        <strain evidence="2">CBS 100304</strain>
        <tissue evidence="1">Vegetative mycelium</tissue>
    </source>
</reference>
<dbReference type="AlphaFoldDB" id="U4L8G0"/>